<protein>
    <recommendedName>
        <fullName evidence="4">Nuclear pore assembly and biogenesis-domain-containing protein</fullName>
    </recommendedName>
</protein>
<evidence type="ECO:0000313" key="3">
    <source>
        <dbReference type="Proteomes" id="UP000800038"/>
    </source>
</evidence>
<accession>A0A6A5SRH7</accession>
<keyword evidence="3" id="KW-1185">Reference proteome</keyword>
<keyword evidence="1" id="KW-0472">Membrane</keyword>
<dbReference type="Proteomes" id="UP000800038">
    <property type="component" value="Unassembled WGS sequence"/>
</dbReference>
<dbReference type="EMBL" id="ML976027">
    <property type="protein sequence ID" value="KAF1943255.1"/>
    <property type="molecule type" value="Genomic_DNA"/>
</dbReference>
<name>A0A6A5SRH7_9PLEO</name>
<evidence type="ECO:0008006" key="4">
    <source>
        <dbReference type="Google" id="ProtNLM"/>
    </source>
</evidence>
<proteinExistence type="predicted"/>
<gene>
    <name evidence="2" type="ORF">EJ02DRAFT_443501</name>
</gene>
<keyword evidence="1" id="KW-1133">Transmembrane helix</keyword>
<evidence type="ECO:0000313" key="2">
    <source>
        <dbReference type="EMBL" id="KAF1943255.1"/>
    </source>
</evidence>
<feature type="transmembrane region" description="Helical" evidence="1">
    <location>
        <begin position="78"/>
        <end position="102"/>
    </location>
</feature>
<dbReference type="InterPro" id="IPR024316">
    <property type="entry name" value="APQ12"/>
</dbReference>
<reference evidence="2" key="1">
    <citation type="journal article" date="2020" name="Stud. Mycol.">
        <title>101 Dothideomycetes genomes: a test case for predicting lifestyles and emergence of pathogens.</title>
        <authorList>
            <person name="Haridas S."/>
            <person name="Albert R."/>
            <person name="Binder M."/>
            <person name="Bloem J."/>
            <person name="Labutti K."/>
            <person name="Salamov A."/>
            <person name="Andreopoulos B."/>
            <person name="Baker S."/>
            <person name="Barry K."/>
            <person name="Bills G."/>
            <person name="Bluhm B."/>
            <person name="Cannon C."/>
            <person name="Castanera R."/>
            <person name="Culley D."/>
            <person name="Daum C."/>
            <person name="Ezra D."/>
            <person name="Gonzalez J."/>
            <person name="Henrissat B."/>
            <person name="Kuo A."/>
            <person name="Liang C."/>
            <person name="Lipzen A."/>
            <person name="Lutzoni F."/>
            <person name="Magnuson J."/>
            <person name="Mondo S."/>
            <person name="Nolan M."/>
            <person name="Ohm R."/>
            <person name="Pangilinan J."/>
            <person name="Park H.-J."/>
            <person name="Ramirez L."/>
            <person name="Alfaro M."/>
            <person name="Sun H."/>
            <person name="Tritt A."/>
            <person name="Yoshinaga Y."/>
            <person name="Zwiers L.-H."/>
            <person name="Turgeon B."/>
            <person name="Goodwin S."/>
            <person name="Spatafora J."/>
            <person name="Crous P."/>
            <person name="Grigoriev I."/>
        </authorList>
    </citation>
    <scope>NUCLEOTIDE SEQUENCE</scope>
    <source>
        <strain evidence="2">CBS 161.51</strain>
    </source>
</reference>
<keyword evidence="1" id="KW-0812">Transmembrane</keyword>
<dbReference type="OrthoDB" id="3559694at2759"/>
<feature type="transmembrane region" description="Helical" evidence="1">
    <location>
        <begin position="14"/>
        <end position="34"/>
    </location>
</feature>
<evidence type="ECO:0000256" key="1">
    <source>
        <dbReference type="SAM" id="Phobius"/>
    </source>
</evidence>
<dbReference type="Pfam" id="PF12716">
    <property type="entry name" value="Apq12"/>
    <property type="match status" value="1"/>
</dbReference>
<feature type="transmembrane region" description="Helical" evidence="1">
    <location>
        <begin position="54"/>
        <end position="71"/>
    </location>
</feature>
<sequence length="157" mass="18155">MDFIQDYAALLPRLLPASFANPLLTFLTTTFGIGRTLTTHLSPLLTRLVTQPDVASILALLAIFFISLKILDMMYRAVMFWVNLAIRLVFWGALVVLGLWVWNRGPEGFVEDVTDLGQYWVGEYQRYSSEVKSFQQEKENQIRVQAGRQQQRKRGWR</sequence>
<dbReference type="AlphaFoldDB" id="A0A6A5SRH7"/>
<organism evidence="2 3">
    <name type="scientific">Clathrospora elynae</name>
    <dbReference type="NCBI Taxonomy" id="706981"/>
    <lineage>
        <taxon>Eukaryota</taxon>
        <taxon>Fungi</taxon>
        <taxon>Dikarya</taxon>
        <taxon>Ascomycota</taxon>
        <taxon>Pezizomycotina</taxon>
        <taxon>Dothideomycetes</taxon>
        <taxon>Pleosporomycetidae</taxon>
        <taxon>Pleosporales</taxon>
        <taxon>Diademaceae</taxon>
        <taxon>Clathrospora</taxon>
    </lineage>
</organism>